<dbReference type="RefSeq" id="WP_171556438.1">
    <property type="nucleotide sequence ID" value="NZ_JABFCS010000001.1"/>
</dbReference>
<evidence type="ECO:0000256" key="3">
    <source>
        <dbReference type="ARBA" id="ARBA00023163"/>
    </source>
</evidence>
<dbReference type="SMART" id="SM00895">
    <property type="entry name" value="FCD"/>
    <property type="match status" value="1"/>
</dbReference>
<reference evidence="6 7" key="2">
    <citation type="submission" date="2020-06" db="EMBL/GenBank/DDBJ databases">
        <title>Ramlibacter rhizophilus sp. nov., isolated from rhizosphere soil of national flower Mugunghwa from South Korea.</title>
        <authorList>
            <person name="Zheng-Fei Y."/>
            <person name="Huan T."/>
        </authorList>
    </citation>
    <scope>NUCLEOTIDE SEQUENCE [LARGE SCALE GENOMIC DNA]</scope>
    <source>
        <strain evidence="6 7">B156</strain>
    </source>
</reference>
<dbReference type="Pfam" id="PF07729">
    <property type="entry name" value="FCD"/>
    <property type="match status" value="1"/>
</dbReference>
<evidence type="ECO:0000313" key="7">
    <source>
        <dbReference type="Proteomes" id="UP000552954"/>
    </source>
</evidence>
<organism evidence="6 7">
    <name type="scientific">Ramlibacter montanisoli</name>
    <dbReference type="NCBI Taxonomy" id="2732512"/>
    <lineage>
        <taxon>Bacteria</taxon>
        <taxon>Pseudomonadati</taxon>
        <taxon>Pseudomonadota</taxon>
        <taxon>Betaproteobacteria</taxon>
        <taxon>Burkholderiales</taxon>
        <taxon>Comamonadaceae</taxon>
        <taxon>Ramlibacter</taxon>
    </lineage>
</organism>
<dbReference type="InterPro" id="IPR036390">
    <property type="entry name" value="WH_DNA-bd_sf"/>
</dbReference>
<feature type="region of interest" description="Disordered" evidence="4">
    <location>
        <begin position="228"/>
        <end position="249"/>
    </location>
</feature>
<keyword evidence="2" id="KW-0238">DNA-binding</keyword>
<dbReference type="PANTHER" id="PTHR43537:SF24">
    <property type="entry name" value="GLUCONATE OPERON TRANSCRIPTIONAL REPRESSOR"/>
    <property type="match status" value="1"/>
</dbReference>
<dbReference type="CDD" id="cd07377">
    <property type="entry name" value="WHTH_GntR"/>
    <property type="match status" value="1"/>
</dbReference>
<dbReference type="InterPro" id="IPR011711">
    <property type="entry name" value="GntR_C"/>
</dbReference>
<name>A0A849K0I3_9BURK</name>
<keyword evidence="7" id="KW-1185">Reference proteome</keyword>
<evidence type="ECO:0000259" key="5">
    <source>
        <dbReference type="PROSITE" id="PS50949"/>
    </source>
</evidence>
<dbReference type="InterPro" id="IPR000524">
    <property type="entry name" value="Tscrpt_reg_HTH_GntR"/>
</dbReference>
<reference evidence="6 7" key="1">
    <citation type="submission" date="2020-05" db="EMBL/GenBank/DDBJ databases">
        <authorList>
            <person name="Khan S.A."/>
            <person name="Jeon C.O."/>
            <person name="Chun B.H."/>
        </authorList>
    </citation>
    <scope>NUCLEOTIDE SEQUENCE [LARGE SCALE GENOMIC DNA]</scope>
    <source>
        <strain evidence="6 7">B156</strain>
    </source>
</reference>
<dbReference type="Proteomes" id="UP000552954">
    <property type="component" value="Unassembled WGS sequence"/>
</dbReference>
<sequence length="249" mass="27060">MAAASDKAYESLKQRIVGGTYAPGAQLKEEPIARELAISRTPIRAALKRLVDDGLATADPGRGVRVAEWTEYDIEETFELRGLLESHAAELAARRGGPALADRLDALNEEMDRAIARGGSALPERLQQVNSAFHRAILEASGSPRLRAMLAGLIDMPIVIRSHFISTLQDKVQSLQHHRDLASAVRAGDAELARQVMQLHLRVASHRFKRQRSEFSATRRASTFRCAGRDPGCAAPPPAPPHRASGGRG</sequence>
<dbReference type="Gene3D" id="1.20.120.530">
    <property type="entry name" value="GntR ligand-binding domain-like"/>
    <property type="match status" value="1"/>
</dbReference>
<evidence type="ECO:0000313" key="6">
    <source>
        <dbReference type="EMBL" id="NNU42032.1"/>
    </source>
</evidence>
<dbReference type="PROSITE" id="PS50949">
    <property type="entry name" value="HTH_GNTR"/>
    <property type="match status" value="1"/>
</dbReference>
<feature type="domain" description="HTH gntR-type" evidence="5">
    <location>
        <begin position="2"/>
        <end position="69"/>
    </location>
</feature>
<dbReference type="Pfam" id="PF00392">
    <property type="entry name" value="GntR"/>
    <property type="match status" value="1"/>
</dbReference>
<dbReference type="SMART" id="SM00345">
    <property type="entry name" value="HTH_GNTR"/>
    <property type="match status" value="1"/>
</dbReference>
<accession>A0A849K0I3</accession>
<dbReference type="InterPro" id="IPR008920">
    <property type="entry name" value="TF_FadR/GntR_C"/>
</dbReference>
<comment type="caution">
    <text evidence="6">The sequence shown here is derived from an EMBL/GenBank/DDBJ whole genome shotgun (WGS) entry which is preliminary data.</text>
</comment>
<gene>
    <name evidence="6" type="ORF">HK415_00945</name>
</gene>
<evidence type="ECO:0000256" key="4">
    <source>
        <dbReference type="SAM" id="MobiDB-lite"/>
    </source>
</evidence>
<proteinExistence type="predicted"/>
<dbReference type="GO" id="GO:0003677">
    <property type="term" value="F:DNA binding"/>
    <property type="evidence" value="ECO:0007669"/>
    <property type="project" value="UniProtKB-KW"/>
</dbReference>
<dbReference type="PANTHER" id="PTHR43537">
    <property type="entry name" value="TRANSCRIPTIONAL REGULATOR, GNTR FAMILY"/>
    <property type="match status" value="1"/>
</dbReference>
<dbReference type="SUPFAM" id="SSF48008">
    <property type="entry name" value="GntR ligand-binding domain-like"/>
    <property type="match status" value="1"/>
</dbReference>
<dbReference type="InterPro" id="IPR036388">
    <property type="entry name" value="WH-like_DNA-bd_sf"/>
</dbReference>
<dbReference type="Gene3D" id="1.10.10.10">
    <property type="entry name" value="Winged helix-like DNA-binding domain superfamily/Winged helix DNA-binding domain"/>
    <property type="match status" value="1"/>
</dbReference>
<dbReference type="EMBL" id="JABFCS010000001">
    <property type="protein sequence ID" value="NNU42032.1"/>
    <property type="molecule type" value="Genomic_DNA"/>
</dbReference>
<keyword evidence="1" id="KW-0805">Transcription regulation</keyword>
<dbReference type="AlphaFoldDB" id="A0A849K0I3"/>
<dbReference type="SUPFAM" id="SSF46785">
    <property type="entry name" value="Winged helix' DNA-binding domain"/>
    <property type="match status" value="1"/>
</dbReference>
<evidence type="ECO:0000256" key="2">
    <source>
        <dbReference type="ARBA" id="ARBA00023125"/>
    </source>
</evidence>
<keyword evidence="3" id="KW-0804">Transcription</keyword>
<protein>
    <submittedName>
        <fullName evidence="6">GntR family transcriptional regulator</fullName>
    </submittedName>
</protein>
<evidence type="ECO:0000256" key="1">
    <source>
        <dbReference type="ARBA" id="ARBA00023015"/>
    </source>
</evidence>
<dbReference type="GO" id="GO:0003700">
    <property type="term" value="F:DNA-binding transcription factor activity"/>
    <property type="evidence" value="ECO:0007669"/>
    <property type="project" value="InterPro"/>
</dbReference>